<dbReference type="Proteomes" id="UP000283832">
    <property type="component" value="Unassembled WGS sequence"/>
</dbReference>
<keyword evidence="3" id="KW-1185">Reference proteome</keyword>
<sequence>MMVAAAVQVPARAADPVAFDDAAAHAALFSAAVQLTGPDSAGVKNAVVTAELLDWREANPTAGSEEITAHLALVRARADKAVPDGADDGQSRFGLAMAVLAGLGVRGESETDTDAPVLNGPQLRRVLTSTVGVEGANVVEDALDLVRGGFQDSAWNAQVREVMDQTFADLHRRASTDAALAIGWDAAFAARTSTSVRASAATLLGVRIHPPRPDNPGTIGHYVPLAAIKAASADRTSYRLLVQEQATRVLQVLDQDGVVRTTEVINYSTTYVLNGNTPDEATRAAEKQKTDSNKVIFEGLGKSVSILSTLMGFTDKAFAGHLQIIGDAMVTSVTAINTYMTTVLNAGLTTAATVLGTAVLTGNLLGAAMSLVKLFTGANSDPNAMIMAEIKKLQQQISRLADGMDKRFDRIETALNTMYGDLVGMLTELTRSVEEIKAKLGEITTQLHTIERKVDSMALAIHVALQSIAESPLRSVITTYVHHEAIASEPIPDYINTYFPKAESPTFTFATLTAKDQGTYTVPEGTSLADPLSELDKYLPDGAINYLTAWAANRLGAQWPNARVANPAAWGTAARTYNILQLQNPAFAARVLGSRATAIAKVGDDINAQVRQFSAPAEDGGTNELFATLLQDYRDAMKAWAEQAEAVRRSVLWNGFDVPLPEYDLWGDADQQIAAKIAESSAMAACSGNLGSRAVPATLRRSTLPNPYHLADHGLPTDQRPQFATCFDAQFVNVVENDGPRLQTKSGDLQITVRSRVQWHGGAWHDAQTATRVFPVGVYCSMRVLNNEPSGYCYDETHFLNERWNASYRTAFESAPVPPVVDATETARKKAAAMLAGRQKYYYTVMVDGTGVNRPANFGWDSSRLLWEKGQAVTRAVRLLQAYSQLGWATALERDDALNGLLYGTHALPGDWTAPRTDVNQAVNQHFAGAFRHALAQYAGCRQEGWNPCADDVSGFEPQDDLPRYGADCAQVEVPGKPQDPVSACLVSAASLRSGQLSDRYAHWSGQIKTGSHVEGLPKVAALANMTRAANANLH</sequence>
<proteinExistence type="predicted"/>
<accession>A0A418MYE6</accession>
<dbReference type="AlphaFoldDB" id="A0A418MYE6"/>
<evidence type="ECO:0000313" key="2">
    <source>
        <dbReference type="EMBL" id="RIV40044.1"/>
    </source>
</evidence>
<reference evidence="2 3" key="1">
    <citation type="submission" date="2018-08" db="EMBL/GenBank/DDBJ databases">
        <title>Jishengella sp. nov., isolated from a root of Azadirachta indica A. Juss. var. siamensis Valenton.</title>
        <authorList>
            <person name="Kuncharoen N."/>
            <person name="Tanasupawat S."/>
            <person name="Kudo T."/>
            <person name="Ohkuma M."/>
        </authorList>
    </citation>
    <scope>NUCLEOTIDE SEQUENCE [LARGE SCALE GENOMIC DNA]</scope>
    <source>
        <strain evidence="2 3">AZ1-13</strain>
    </source>
</reference>
<organism evidence="2 3">
    <name type="scientific">Micromonospora radicis</name>
    <dbReference type="NCBI Taxonomy" id="1894971"/>
    <lineage>
        <taxon>Bacteria</taxon>
        <taxon>Bacillati</taxon>
        <taxon>Actinomycetota</taxon>
        <taxon>Actinomycetes</taxon>
        <taxon>Micromonosporales</taxon>
        <taxon>Micromonosporaceae</taxon>
        <taxon>Micromonospora</taxon>
    </lineage>
</organism>
<evidence type="ECO:0000313" key="3">
    <source>
        <dbReference type="Proteomes" id="UP000283832"/>
    </source>
</evidence>
<dbReference type="EMBL" id="QXEC01000004">
    <property type="protein sequence ID" value="RIV40044.1"/>
    <property type="molecule type" value="Genomic_DNA"/>
</dbReference>
<keyword evidence="1" id="KW-0175">Coiled coil</keyword>
<gene>
    <name evidence="2" type="ORF">D2L64_06905</name>
</gene>
<feature type="coiled-coil region" evidence="1">
    <location>
        <begin position="426"/>
        <end position="453"/>
    </location>
</feature>
<evidence type="ECO:0000256" key="1">
    <source>
        <dbReference type="SAM" id="Coils"/>
    </source>
</evidence>
<comment type="caution">
    <text evidence="2">The sequence shown here is derived from an EMBL/GenBank/DDBJ whole genome shotgun (WGS) entry which is preliminary data.</text>
</comment>
<name>A0A418MYE6_9ACTN</name>
<protein>
    <submittedName>
        <fullName evidence="2">Uncharacterized protein</fullName>
    </submittedName>
</protein>